<dbReference type="Proteomes" id="UP000276215">
    <property type="component" value="Unassembled WGS sequence"/>
</dbReference>
<name>A0A3N4K5N9_9PEZI</name>
<evidence type="ECO:0000313" key="1">
    <source>
        <dbReference type="EMBL" id="RPB05867.1"/>
    </source>
</evidence>
<proteinExistence type="predicted"/>
<evidence type="ECO:0000313" key="2">
    <source>
        <dbReference type="Proteomes" id="UP000276215"/>
    </source>
</evidence>
<reference evidence="1 2" key="1">
    <citation type="journal article" date="2018" name="Nat. Ecol. Evol.">
        <title>Pezizomycetes genomes reveal the molecular basis of ectomycorrhizal truffle lifestyle.</title>
        <authorList>
            <person name="Murat C."/>
            <person name="Payen T."/>
            <person name="Noel B."/>
            <person name="Kuo A."/>
            <person name="Morin E."/>
            <person name="Chen J."/>
            <person name="Kohler A."/>
            <person name="Krizsan K."/>
            <person name="Balestrini R."/>
            <person name="Da Silva C."/>
            <person name="Montanini B."/>
            <person name="Hainaut M."/>
            <person name="Levati E."/>
            <person name="Barry K.W."/>
            <person name="Belfiori B."/>
            <person name="Cichocki N."/>
            <person name="Clum A."/>
            <person name="Dockter R.B."/>
            <person name="Fauchery L."/>
            <person name="Guy J."/>
            <person name="Iotti M."/>
            <person name="Le Tacon F."/>
            <person name="Lindquist E.A."/>
            <person name="Lipzen A."/>
            <person name="Malagnac F."/>
            <person name="Mello A."/>
            <person name="Molinier V."/>
            <person name="Miyauchi S."/>
            <person name="Poulain J."/>
            <person name="Riccioni C."/>
            <person name="Rubini A."/>
            <person name="Sitrit Y."/>
            <person name="Splivallo R."/>
            <person name="Traeger S."/>
            <person name="Wang M."/>
            <person name="Zifcakova L."/>
            <person name="Wipf D."/>
            <person name="Zambonelli A."/>
            <person name="Paolocci F."/>
            <person name="Nowrousian M."/>
            <person name="Ottonello S."/>
            <person name="Baldrian P."/>
            <person name="Spatafora J.W."/>
            <person name="Henrissat B."/>
            <person name="Nagy L.G."/>
            <person name="Aury J.M."/>
            <person name="Wincker P."/>
            <person name="Grigoriev I.V."/>
            <person name="Bonfante P."/>
            <person name="Martin F.M."/>
        </authorList>
    </citation>
    <scope>NUCLEOTIDE SEQUENCE [LARGE SCALE GENOMIC DNA]</scope>
    <source>
        <strain evidence="1 2">120613-1</strain>
    </source>
</reference>
<dbReference type="AlphaFoldDB" id="A0A3N4K5N9"/>
<accession>A0A3N4K5N9</accession>
<sequence>MELVFTSKFLLTLKTGISIPRCSLVLIKYVPETPRCQLSNTTSHILLASVPAELQATMEMVFTSEFLLTLKTDISMPRCSPVPIRYVPESPRCQHYNAASHVLLASVSPELQATMEMIFTSEFLLTLKTDISTPRCLLMLIRHVLKSPRCQPFSATSYVLLTSVPTELQAAIEIVFTSQFLLTLKTDISTPSHLPMPIRCVSESPQCQRSNGASYVLLASVSTELQVAIEIVFTSKFLLNLKTVISTPSHSLVSIRYVLEFPQCHLSNSTFYILLASVSVKLQATIEMVFTGEFLLTLKTDISMLRCSLMPIGHVQESP</sequence>
<gene>
    <name evidence="1" type="ORF">L873DRAFT_1785549</name>
</gene>
<organism evidence="1 2">
    <name type="scientific">Choiromyces venosus 120613-1</name>
    <dbReference type="NCBI Taxonomy" id="1336337"/>
    <lineage>
        <taxon>Eukaryota</taxon>
        <taxon>Fungi</taxon>
        <taxon>Dikarya</taxon>
        <taxon>Ascomycota</taxon>
        <taxon>Pezizomycotina</taxon>
        <taxon>Pezizomycetes</taxon>
        <taxon>Pezizales</taxon>
        <taxon>Tuberaceae</taxon>
        <taxon>Choiromyces</taxon>
    </lineage>
</organism>
<dbReference type="EMBL" id="ML120352">
    <property type="protein sequence ID" value="RPB05867.1"/>
    <property type="molecule type" value="Genomic_DNA"/>
</dbReference>
<protein>
    <submittedName>
        <fullName evidence="1">Uncharacterized protein</fullName>
    </submittedName>
</protein>
<keyword evidence="2" id="KW-1185">Reference proteome</keyword>